<evidence type="ECO:0000313" key="1">
    <source>
        <dbReference type="EMBL" id="RYO07940.1"/>
    </source>
</evidence>
<reference evidence="2" key="1">
    <citation type="journal article" date="2019" name="bioRxiv">
        <title>Genomics, evolutionary history and diagnostics of the Alternaria alternata species group including apple and Asian pear pathotypes.</title>
        <authorList>
            <person name="Armitage A.D."/>
            <person name="Cockerton H.M."/>
            <person name="Sreenivasaprasad S."/>
            <person name="Woodhall J.W."/>
            <person name="Lane C.R."/>
            <person name="Harrison R.J."/>
            <person name="Clarkson J.P."/>
        </authorList>
    </citation>
    <scope>NUCLEOTIDE SEQUENCE [LARGE SCALE GENOMIC DNA]</scope>
    <source>
        <strain evidence="2">FERA 635</strain>
    </source>
</reference>
<name>A0ABY0GQQ8_9PLEO</name>
<gene>
    <name evidence="1" type="ORF">AA0119_g1808</name>
</gene>
<proteinExistence type="predicted"/>
<dbReference type="EMBL" id="PDXF01000004">
    <property type="protein sequence ID" value="RYO07940.1"/>
    <property type="molecule type" value="Genomic_DNA"/>
</dbReference>
<organism evidence="1 2">
    <name type="scientific">Alternaria tenuissima</name>
    <dbReference type="NCBI Taxonomy" id="119927"/>
    <lineage>
        <taxon>Eukaryota</taxon>
        <taxon>Fungi</taxon>
        <taxon>Dikarya</taxon>
        <taxon>Ascomycota</taxon>
        <taxon>Pezizomycotina</taxon>
        <taxon>Dothideomycetes</taxon>
        <taxon>Pleosporomycetidae</taxon>
        <taxon>Pleosporales</taxon>
        <taxon>Pleosporineae</taxon>
        <taxon>Pleosporaceae</taxon>
        <taxon>Alternaria</taxon>
        <taxon>Alternaria sect. Alternaria</taxon>
        <taxon>Alternaria alternata complex</taxon>
    </lineage>
</organism>
<dbReference type="Proteomes" id="UP000293195">
    <property type="component" value="Unassembled WGS sequence"/>
</dbReference>
<comment type="caution">
    <text evidence="1">The sequence shown here is derived from an EMBL/GenBank/DDBJ whole genome shotgun (WGS) entry which is preliminary data.</text>
</comment>
<keyword evidence="2" id="KW-1185">Reference proteome</keyword>
<accession>A0ABY0GQQ8</accession>
<protein>
    <submittedName>
        <fullName evidence="1">Uncharacterized protein</fullName>
    </submittedName>
</protein>
<evidence type="ECO:0000313" key="2">
    <source>
        <dbReference type="Proteomes" id="UP000293195"/>
    </source>
</evidence>
<sequence>MRPEVVRREVPEGYVRHESIQPSAVRASQPRFREVSVMQEPFDERRYVGAPQGRRYVEEGPIEVASDPFVEPRRMYTRY</sequence>